<name>A0A6G0VIT7_APHCR</name>
<dbReference type="SUPFAM" id="SSF52016">
    <property type="entry name" value="LeuD/IlvD-like"/>
    <property type="match status" value="1"/>
</dbReference>
<dbReference type="EMBL" id="VUJU01016563">
    <property type="protein sequence ID" value="KAF0688729.1"/>
    <property type="molecule type" value="Genomic_DNA"/>
</dbReference>
<dbReference type="InterPro" id="IPR006249">
    <property type="entry name" value="Aconitase/IRP2"/>
</dbReference>
<comment type="caution">
    <text evidence="2">The sequence shown here is derived from an EMBL/GenBank/DDBJ whole genome shotgun (WGS) entry which is preliminary data.</text>
</comment>
<dbReference type="Pfam" id="PF00694">
    <property type="entry name" value="Aconitase_C"/>
    <property type="match status" value="1"/>
</dbReference>
<dbReference type="InterPro" id="IPR015928">
    <property type="entry name" value="Aconitase/3IPM_dehydase_swvl"/>
</dbReference>
<proteinExistence type="predicted"/>
<evidence type="ECO:0000313" key="3">
    <source>
        <dbReference type="Proteomes" id="UP000478052"/>
    </source>
</evidence>
<evidence type="ECO:0000313" key="2">
    <source>
        <dbReference type="EMBL" id="KAF0688729.1"/>
    </source>
</evidence>
<dbReference type="PANTHER" id="PTHR11670">
    <property type="entry name" value="ACONITASE/IRON-RESPONSIVE ELEMENT FAMILY MEMBER"/>
    <property type="match status" value="1"/>
</dbReference>
<reference evidence="2 3" key="1">
    <citation type="submission" date="2019-08" db="EMBL/GenBank/DDBJ databases">
        <title>Whole genome of Aphis craccivora.</title>
        <authorList>
            <person name="Voronova N.V."/>
            <person name="Shulinski R.S."/>
            <person name="Bandarenka Y.V."/>
            <person name="Zhorov D.G."/>
            <person name="Warner D."/>
        </authorList>
    </citation>
    <scope>NUCLEOTIDE SEQUENCE [LARGE SCALE GENOMIC DNA]</scope>
    <source>
        <strain evidence="2">180601</strain>
        <tissue evidence="2">Whole Body</tissue>
    </source>
</reference>
<feature type="domain" description="Aconitase A/isopropylmalate dehydratase small subunit swivel" evidence="1">
    <location>
        <begin position="16"/>
        <end position="129"/>
    </location>
</feature>
<organism evidence="2 3">
    <name type="scientific">Aphis craccivora</name>
    <name type="common">Cowpea aphid</name>
    <dbReference type="NCBI Taxonomy" id="307492"/>
    <lineage>
        <taxon>Eukaryota</taxon>
        <taxon>Metazoa</taxon>
        <taxon>Ecdysozoa</taxon>
        <taxon>Arthropoda</taxon>
        <taxon>Hexapoda</taxon>
        <taxon>Insecta</taxon>
        <taxon>Pterygota</taxon>
        <taxon>Neoptera</taxon>
        <taxon>Paraneoptera</taxon>
        <taxon>Hemiptera</taxon>
        <taxon>Sternorrhyncha</taxon>
        <taxon>Aphidomorpha</taxon>
        <taxon>Aphidoidea</taxon>
        <taxon>Aphididae</taxon>
        <taxon>Aphidini</taxon>
        <taxon>Aphis</taxon>
        <taxon>Aphis</taxon>
    </lineage>
</organism>
<dbReference type="OrthoDB" id="2279155at2759"/>
<evidence type="ECO:0000259" key="1">
    <source>
        <dbReference type="Pfam" id="PF00694"/>
    </source>
</evidence>
<sequence>MLKTNIPNFFLVPILPKDYNSYGSRRGNDEVMVRGTFANTRIINKLASTTGPKTIHIPSVGCFDAAQMYAKEGRPLIAIVGKDYGSGSSRDWAAKGTSLLGIKAVVAESYERIHRSNLVGMGIITLQFRSGENAETLKLTGHEIYDIDIPQNCKPLQEIQVKVNN</sequence>
<dbReference type="InterPro" id="IPR000573">
    <property type="entry name" value="AconitaseA/IPMdHydase_ssu_swvl"/>
</dbReference>
<dbReference type="Gene3D" id="3.20.19.10">
    <property type="entry name" value="Aconitase, domain 4"/>
    <property type="match status" value="1"/>
</dbReference>
<protein>
    <submittedName>
        <fullName evidence="2">Cytoplasmic aconitate hydratase-like</fullName>
    </submittedName>
</protein>
<dbReference type="Proteomes" id="UP000478052">
    <property type="component" value="Unassembled WGS sequence"/>
</dbReference>
<gene>
    <name evidence="2" type="ORF">FWK35_00036296</name>
</gene>
<keyword evidence="3" id="KW-1185">Reference proteome</keyword>
<dbReference type="AlphaFoldDB" id="A0A6G0VIT7"/>
<accession>A0A6G0VIT7</accession>